<sequence length="84" mass="9255">MDSWCMPPRIPESACHALRREGLLTLMGHLSSQVSNLNGQCCQQAANPPNIFLYNVIIYGPTLNIGLAIGFNGDCMAFFFRPPI</sequence>
<evidence type="ECO:0000313" key="1">
    <source>
        <dbReference type="EMBL" id="KAK7324931.1"/>
    </source>
</evidence>
<evidence type="ECO:0000313" key="2">
    <source>
        <dbReference type="Proteomes" id="UP001367508"/>
    </source>
</evidence>
<dbReference type="AlphaFoldDB" id="A0AAN9KX64"/>
<dbReference type="Proteomes" id="UP001367508">
    <property type="component" value="Unassembled WGS sequence"/>
</dbReference>
<reference evidence="1 2" key="1">
    <citation type="submission" date="2024-01" db="EMBL/GenBank/DDBJ databases">
        <title>The genomes of 5 underutilized Papilionoideae crops provide insights into root nodulation and disease resistanc.</title>
        <authorList>
            <person name="Jiang F."/>
        </authorList>
    </citation>
    <scope>NUCLEOTIDE SEQUENCE [LARGE SCALE GENOMIC DNA]</scope>
    <source>
        <strain evidence="1">LVBAO_FW01</strain>
        <tissue evidence="1">Leaves</tissue>
    </source>
</reference>
<proteinExistence type="predicted"/>
<protein>
    <submittedName>
        <fullName evidence="1">Uncharacterized protein</fullName>
    </submittedName>
</protein>
<keyword evidence="2" id="KW-1185">Reference proteome</keyword>
<gene>
    <name evidence="1" type="ORF">VNO77_28886</name>
</gene>
<accession>A0AAN9KX64</accession>
<organism evidence="1 2">
    <name type="scientific">Canavalia gladiata</name>
    <name type="common">Sword bean</name>
    <name type="synonym">Dolichos gladiatus</name>
    <dbReference type="NCBI Taxonomy" id="3824"/>
    <lineage>
        <taxon>Eukaryota</taxon>
        <taxon>Viridiplantae</taxon>
        <taxon>Streptophyta</taxon>
        <taxon>Embryophyta</taxon>
        <taxon>Tracheophyta</taxon>
        <taxon>Spermatophyta</taxon>
        <taxon>Magnoliopsida</taxon>
        <taxon>eudicotyledons</taxon>
        <taxon>Gunneridae</taxon>
        <taxon>Pentapetalae</taxon>
        <taxon>rosids</taxon>
        <taxon>fabids</taxon>
        <taxon>Fabales</taxon>
        <taxon>Fabaceae</taxon>
        <taxon>Papilionoideae</taxon>
        <taxon>50 kb inversion clade</taxon>
        <taxon>NPAAA clade</taxon>
        <taxon>indigoferoid/millettioid clade</taxon>
        <taxon>Phaseoleae</taxon>
        <taxon>Canavalia</taxon>
    </lineage>
</organism>
<comment type="caution">
    <text evidence="1">The sequence shown here is derived from an EMBL/GenBank/DDBJ whole genome shotgun (WGS) entry which is preliminary data.</text>
</comment>
<dbReference type="EMBL" id="JAYMYQ010000006">
    <property type="protein sequence ID" value="KAK7324931.1"/>
    <property type="molecule type" value="Genomic_DNA"/>
</dbReference>
<name>A0AAN9KX64_CANGL</name>